<dbReference type="InterPro" id="IPR007627">
    <property type="entry name" value="RNA_pol_sigma70_r2"/>
</dbReference>
<dbReference type="Pfam" id="PF04542">
    <property type="entry name" value="Sigma70_r2"/>
    <property type="match status" value="1"/>
</dbReference>
<keyword evidence="2" id="KW-0805">Transcription regulation</keyword>
<feature type="transmembrane region" description="Helical" evidence="5">
    <location>
        <begin position="188"/>
        <end position="207"/>
    </location>
</feature>
<reference evidence="8 9" key="1">
    <citation type="submission" date="2016-10" db="EMBL/GenBank/DDBJ databases">
        <authorList>
            <person name="de Groot N.N."/>
        </authorList>
    </citation>
    <scope>NUCLEOTIDE SEQUENCE [LARGE SCALE GENOMIC DNA]</scope>
    <source>
        <strain evidence="8 9">RK1</strain>
    </source>
</reference>
<feature type="domain" description="RNA polymerase sigma-70 region 2" evidence="6">
    <location>
        <begin position="36"/>
        <end position="101"/>
    </location>
</feature>
<dbReference type="Pfam" id="PF08281">
    <property type="entry name" value="Sigma70_r4_2"/>
    <property type="match status" value="1"/>
</dbReference>
<dbReference type="InterPro" id="IPR039425">
    <property type="entry name" value="RNA_pol_sigma-70-like"/>
</dbReference>
<evidence type="ECO:0000313" key="9">
    <source>
        <dbReference type="Proteomes" id="UP000198670"/>
    </source>
</evidence>
<dbReference type="PANTHER" id="PTHR43133">
    <property type="entry name" value="RNA POLYMERASE ECF-TYPE SIGMA FACTO"/>
    <property type="match status" value="1"/>
</dbReference>
<accession>A0A1I3IB02</accession>
<proteinExistence type="inferred from homology"/>
<keyword evidence="9" id="KW-1185">Reference proteome</keyword>
<feature type="domain" description="RNA polymerase sigma factor 70 region 4 type 2" evidence="7">
    <location>
        <begin position="132"/>
        <end position="184"/>
    </location>
</feature>
<keyword evidence="5" id="KW-0812">Transmembrane</keyword>
<evidence type="ECO:0000256" key="1">
    <source>
        <dbReference type="ARBA" id="ARBA00010641"/>
    </source>
</evidence>
<dbReference type="InterPro" id="IPR013249">
    <property type="entry name" value="RNA_pol_sigma70_r4_t2"/>
</dbReference>
<protein>
    <submittedName>
        <fullName evidence="8">RNA polymerase sigma-70 factor, ECF subfamily</fullName>
    </submittedName>
</protein>
<dbReference type="SUPFAM" id="SSF88659">
    <property type="entry name" value="Sigma3 and sigma4 domains of RNA polymerase sigma factors"/>
    <property type="match status" value="1"/>
</dbReference>
<evidence type="ECO:0000256" key="5">
    <source>
        <dbReference type="SAM" id="Phobius"/>
    </source>
</evidence>
<dbReference type="NCBIfam" id="TIGR02937">
    <property type="entry name" value="sigma70-ECF"/>
    <property type="match status" value="1"/>
</dbReference>
<sequence>MLNFPPANMTDYAQYDDTQLVELLQKRDTLAYTEIYTRFWPTLFRHALRMLRDEDDATDVVQDIFVVLWEKAAALNLSGSLAGYLYRATRNRVIDRIARHKLEQQYLNSLEDYLKQGAPLADEALIASELAQRIEMEVAKLPKKMQRIFSMRQEAQHSYREIAESIGTTEGNVKKQLYNAMKLMKSKFHVLFLMGLWYVLIFLYRHFF</sequence>
<dbReference type="Proteomes" id="UP000198670">
    <property type="component" value="Unassembled WGS sequence"/>
</dbReference>
<gene>
    <name evidence="8" type="ORF">SAMN05444682_1049</name>
</gene>
<evidence type="ECO:0000256" key="4">
    <source>
        <dbReference type="ARBA" id="ARBA00023163"/>
    </source>
</evidence>
<dbReference type="Gene3D" id="1.10.1740.10">
    <property type="match status" value="1"/>
</dbReference>
<keyword evidence="4" id="KW-0804">Transcription</keyword>
<organism evidence="8 9">
    <name type="scientific">Parapedobacter indicus</name>
    <dbReference type="NCBI Taxonomy" id="1477437"/>
    <lineage>
        <taxon>Bacteria</taxon>
        <taxon>Pseudomonadati</taxon>
        <taxon>Bacteroidota</taxon>
        <taxon>Sphingobacteriia</taxon>
        <taxon>Sphingobacteriales</taxon>
        <taxon>Sphingobacteriaceae</taxon>
        <taxon>Parapedobacter</taxon>
    </lineage>
</organism>
<dbReference type="SUPFAM" id="SSF88946">
    <property type="entry name" value="Sigma2 domain of RNA polymerase sigma factors"/>
    <property type="match status" value="1"/>
</dbReference>
<dbReference type="PANTHER" id="PTHR43133:SF46">
    <property type="entry name" value="RNA POLYMERASE SIGMA-70 FACTOR ECF SUBFAMILY"/>
    <property type="match status" value="1"/>
</dbReference>
<dbReference type="STRING" id="1477437.SAMN05444682_1049"/>
<dbReference type="InterPro" id="IPR014284">
    <property type="entry name" value="RNA_pol_sigma-70_dom"/>
</dbReference>
<comment type="similarity">
    <text evidence="1">Belongs to the sigma-70 factor family. ECF subfamily.</text>
</comment>
<dbReference type="InterPro" id="IPR013324">
    <property type="entry name" value="RNA_pol_sigma_r3/r4-like"/>
</dbReference>
<dbReference type="GO" id="GO:0016987">
    <property type="term" value="F:sigma factor activity"/>
    <property type="evidence" value="ECO:0007669"/>
    <property type="project" value="UniProtKB-KW"/>
</dbReference>
<name>A0A1I3IB02_9SPHI</name>
<keyword evidence="5" id="KW-1133">Transmembrane helix</keyword>
<dbReference type="AlphaFoldDB" id="A0A1I3IB02"/>
<evidence type="ECO:0000259" key="7">
    <source>
        <dbReference type="Pfam" id="PF08281"/>
    </source>
</evidence>
<dbReference type="OrthoDB" id="659569at2"/>
<evidence type="ECO:0000259" key="6">
    <source>
        <dbReference type="Pfam" id="PF04542"/>
    </source>
</evidence>
<dbReference type="InterPro" id="IPR013325">
    <property type="entry name" value="RNA_pol_sigma_r2"/>
</dbReference>
<evidence type="ECO:0000256" key="3">
    <source>
        <dbReference type="ARBA" id="ARBA00023082"/>
    </source>
</evidence>
<evidence type="ECO:0000313" key="8">
    <source>
        <dbReference type="EMBL" id="SFI44963.1"/>
    </source>
</evidence>
<dbReference type="GO" id="GO:0006352">
    <property type="term" value="P:DNA-templated transcription initiation"/>
    <property type="evidence" value="ECO:0007669"/>
    <property type="project" value="InterPro"/>
</dbReference>
<dbReference type="GO" id="GO:0003677">
    <property type="term" value="F:DNA binding"/>
    <property type="evidence" value="ECO:0007669"/>
    <property type="project" value="InterPro"/>
</dbReference>
<keyword evidence="5" id="KW-0472">Membrane</keyword>
<keyword evidence="3" id="KW-0731">Sigma factor</keyword>
<dbReference type="EMBL" id="FOQO01000004">
    <property type="protein sequence ID" value="SFI44963.1"/>
    <property type="molecule type" value="Genomic_DNA"/>
</dbReference>
<evidence type="ECO:0000256" key="2">
    <source>
        <dbReference type="ARBA" id="ARBA00023015"/>
    </source>
</evidence>
<dbReference type="InterPro" id="IPR036388">
    <property type="entry name" value="WH-like_DNA-bd_sf"/>
</dbReference>
<dbReference type="Gene3D" id="1.10.10.10">
    <property type="entry name" value="Winged helix-like DNA-binding domain superfamily/Winged helix DNA-binding domain"/>
    <property type="match status" value="1"/>
</dbReference>